<protein>
    <submittedName>
        <fullName evidence="1">Uncharacterized protein</fullName>
    </submittedName>
</protein>
<keyword evidence="2" id="KW-1185">Reference proteome</keyword>
<dbReference type="Proteomes" id="UP001459277">
    <property type="component" value="Unassembled WGS sequence"/>
</dbReference>
<comment type="caution">
    <text evidence="1">The sequence shown here is derived from an EMBL/GenBank/DDBJ whole genome shotgun (WGS) entry which is preliminary data.</text>
</comment>
<sequence>MAGGNIFGRAMSYVLNELVVDKLANSHAFQRFAVRTSKSIDEMINKAASKQRDVAEQVKEFSKNFEVGFDALI</sequence>
<dbReference type="EMBL" id="JAZDWU010000011">
    <property type="protein sequence ID" value="KAK9986136.1"/>
    <property type="molecule type" value="Genomic_DNA"/>
</dbReference>
<dbReference type="PANTHER" id="PTHR34966">
    <property type="entry name" value="OSJNBA0043L24.15 PROTEIN"/>
    <property type="match status" value="1"/>
</dbReference>
<reference evidence="1 2" key="1">
    <citation type="submission" date="2024-01" db="EMBL/GenBank/DDBJ databases">
        <title>A telomere-to-telomere, gap-free genome of sweet tea (Lithocarpus litseifolius).</title>
        <authorList>
            <person name="Zhou J."/>
        </authorList>
    </citation>
    <scope>NUCLEOTIDE SEQUENCE [LARGE SCALE GENOMIC DNA]</scope>
    <source>
        <strain evidence="1">Zhou-2022a</strain>
        <tissue evidence="1">Leaf</tissue>
    </source>
</reference>
<evidence type="ECO:0000313" key="1">
    <source>
        <dbReference type="EMBL" id="KAK9986136.1"/>
    </source>
</evidence>
<accession>A0AAW2BJQ8</accession>
<dbReference type="AlphaFoldDB" id="A0AAW2BJQ8"/>
<gene>
    <name evidence="1" type="ORF">SO802_031087</name>
</gene>
<organism evidence="1 2">
    <name type="scientific">Lithocarpus litseifolius</name>
    <dbReference type="NCBI Taxonomy" id="425828"/>
    <lineage>
        <taxon>Eukaryota</taxon>
        <taxon>Viridiplantae</taxon>
        <taxon>Streptophyta</taxon>
        <taxon>Embryophyta</taxon>
        <taxon>Tracheophyta</taxon>
        <taxon>Spermatophyta</taxon>
        <taxon>Magnoliopsida</taxon>
        <taxon>eudicotyledons</taxon>
        <taxon>Gunneridae</taxon>
        <taxon>Pentapetalae</taxon>
        <taxon>rosids</taxon>
        <taxon>fabids</taxon>
        <taxon>Fagales</taxon>
        <taxon>Fagaceae</taxon>
        <taxon>Lithocarpus</taxon>
    </lineage>
</organism>
<proteinExistence type="predicted"/>
<dbReference type="PANTHER" id="PTHR34966:SF1">
    <property type="entry name" value="OS04G0508100 PROTEIN"/>
    <property type="match status" value="1"/>
</dbReference>
<name>A0AAW2BJQ8_9ROSI</name>
<evidence type="ECO:0000313" key="2">
    <source>
        <dbReference type="Proteomes" id="UP001459277"/>
    </source>
</evidence>